<dbReference type="SUPFAM" id="SSF52833">
    <property type="entry name" value="Thioredoxin-like"/>
    <property type="match status" value="1"/>
</dbReference>
<evidence type="ECO:0000313" key="15">
    <source>
        <dbReference type="Proteomes" id="UP001207918"/>
    </source>
</evidence>
<dbReference type="InterPro" id="IPR013766">
    <property type="entry name" value="Thioredoxin_domain"/>
</dbReference>
<evidence type="ECO:0000256" key="4">
    <source>
        <dbReference type="ARBA" id="ARBA00022862"/>
    </source>
</evidence>
<evidence type="ECO:0000259" key="13">
    <source>
        <dbReference type="PROSITE" id="PS51352"/>
    </source>
</evidence>
<comment type="catalytic activity">
    <reaction evidence="11">
        <text>a hydroperoxide + [thioredoxin]-dithiol = an alcohol + [thioredoxin]-disulfide + H2O</text>
        <dbReference type="Rhea" id="RHEA:62620"/>
        <dbReference type="Rhea" id="RHEA-COMP:10698"/>
        <dbReference type="Rhea" id="RHEA-COMP:10700"/>
        <dbReference type="ChEBI" id="CHEBI:15377"/>
        <dbReference type="ChEBI" id="CHEBI:29950"/>
        <dbReference type="ChEBI" id="CHEBI:30879"/>
        <dbReference type="ChEBI" id="CHEBI:35924"/>
        <dbReference type="ChEBI" id="CHEBI:50058"/>
        <dbReference type="EC" id="1.11.1.24"/>
    </reaction>
</comment>
<reference evidence="14 15" key="1">
    <citation type="submission" date="2021-03" db="EMBL/GenBank/DDBJ databases">
        <title>Aliifodinibius sp. nov., a new bacterium isolated from saline soil.</title>
        <authorList>
            <person name="Galisteo C."/>
            <person name="De La Haba R."/>
            <person name="Sanchez-Porro C."/>
            <person name="Ventosa A."/>
        </authorList>
    </citation>
    <scope>NUCLEOTIDE SEQUENCE [LARGE SCALE GENOMIC DNA]</scope>
    <source>
        <strain evidence="14 15">1BSP15-2V2</strain>
    </source>
</reference>
<feature type="domain" description="Thioredoxin" evidence="13">
    <location>
        <begin position="37"/>
        <end position="210"/>
    </location>
</feature>
<evidence type="ECO:0000256" key="12">
    <source>
        <dbReference type="SAM" id="SignalP"/>
    </source>
</evidence>
<comment type="function">
    <text evidence="1">Thiol-specific peroxidase that catalyzes the reduction of hydrogen peroxide and organic hydroperoxides to water and alcohols, respectively. Plays a role in cell protection against oxidative stress by detoxifying peroxides and as sensor of hydrogen peroxide-mediated signaling events.</text>
</comment>
<sequence>MKHLFFSITVVLALLCSSLLTKAQPIVAENAESVNPVLTGTTIPDVTITALDGSEQELRDLVSQKPTVLIFYRGGWCPFCNRHLAEVQKASQDLTQMGYQIIGISPDKAEFLRESTQKHNLSYSLVSDSRMAASKAFGLAYKMDKETIKQYKANGLDLAERTGNDHYMLPVPALYLVNPDGLITFQYVNPNYRTRIKSEVLLTAAQVYLPESASN</sequence>
<keyword evidence="3" id="KW-0575">Peroxidase</keyword>
<proteinExistence type="inferred from homology"/>
<keyword evidence="15" id="KW-1185">Reference proteome</keyword>
<keyword evidence="4" id="KW-0049">Antioxidant</keyword>
<evidence type="ECO:0000256" key="6">
    <source>
        <dbReference type="ARBA" id="ARBA00023157"/>
    </source>
</evidence>
<comment type="similarity">
    <text evidence="9">Belongs to the peroxiredoxin family. BCP/PrxQ subfamily.</text>
</comment>
<protein>
    <recommendedName>
        <fullName evidence="2">thioredoxin-dependent peroxiredoxin</fullName>
        <ecNumber evidence="2">1.11.1.24</ecNumber>
    </recommendedName>
    <alternativeName>
        <fullName evidence="8">Thioredoxin peroxidase</fullName>
    </alternativeName>
    <alternativeName>
        <fullName evidence="10">Thioredoxin-dependent peroxiredoxin Bcp</fullName>
    </alternativeName>
</protein>
<dbReference type="PANTHER" id="PTHR42801">
    <property type="entry name" value="THIOREDOXIN-DEPENDENT PEROXIDE REDUCTASE"/>
    <property type="match status" value="1"/>
</dbReference>
<evidence type="ECO:0000256" key="2">
    <source>
        <dbReference type="ARBA" id="ARBA00013017"/>
    </source>
</evidence>
<feature type="chain" id="PRO_5047057277" description="thioredoxin-dependent peroxiredoxin" evidence="12">
    <location>
        <begin position="24"/>
        <end position="215"/>
    </location>
</feature>
<keyword evidence="5" id="KW-0560">Oxidoreductase</keyword>
<feature type="signal peptide" evidence="12">
    <location>
        <begin position="1"/>
        <end position="23"/>
    </location>
</feature>
<evidence type="ECO:0000256" key="1">
    <source>
        <dbReference type="ARBA" id="ARBA00003330"/>
    </source>
</evidence>
<evidence type="ECO:0000256" key="5">
    <source>
        <dbReference type="ARBA" id="ARBA00023002"/>
    </source>
</evidence>
<evidence type="ECO:0000256" key="7">
    <source>
        <dbReference type="ARBA" id="ARBA00023284"/>
    </source>
</evidence>
<gene>
    <name evidence="14" type="ORF">J6I44_17505</name>
</gene>
<dbReference type="EMBL" id="JAGGJA010000015">
    <property type="protein sequence ID" value="MCW9708662.1"/>
    <property type="molecule type" value="Genomic_DNA"/>
</dbReference>
<dbReference type="Pfam" id="PF00578">
    <property type="entry name" value="AhpC-TSA"/>
    <property type="match status" value="1"/>
</dbReference>
<dbReference type="InterPro" id="IPR050924">
    <property type="entry name" value="Peroxiredoxin_BCP/PrxQ"/>
</dbReference>
<keyword evidence="7" id="KW-0676">Redox-active center</keyword>
<dbReference type="PANTHER" id="PTHR42801:SF7">
    <property type="entry name" value="SLL1159 PROTEIN"/>
    <property type="match status" value="1"/>
</dbReference>
<organism evidence="14 15">
    <name type="scientific">Fodinibius salsisoli</name>
    <dbReference type="NCBI Taxonomy" id="2820877"/>
    <lineage>
        <taxon>Bacteria</taxon>
        <taxon>Pseudomonadati</taxon>
        <taxon>Balneolota</taxon>
        <taxon>Balneolia</taxon>
        <taxon>Balneolales</taxon>
        <taxon>Balneolaceae</taxon>
        <taxon>Fodinibius</taxon>
    </lineage>
</organism>
<dbReference type="EC" id="1.11.1.24" evidence="2"/>
<keyword evidence="12" id="KW-0732">Signal</keyword>
<accession>A0ABT3PS37</accession>
<evidence type="ECO:0000256" key="10">
    <source>
        <dbReference type="ARBA" id="ARBA00042639"/>
    </source>
</evidence>
<dbReference type="InterPro" id="IPR036249">
    <property type="entry name" value="Thioredoxin-like_sf"/>
</dbReference>
<dbReference type="Proteomes" id="UP001207918">
    <property type="component" value="Unassembled WGS sequence"/>
</dbReference>
<comment type="caution">
    <text evidence="14">The sequence shown here is derived from an EMBL/GenBank/DDBJ whole genome shotgun (WGS) entry which is preliminary data.</text>
</comment>
<keyword evidence="6" id="KW-1015">Disulfide bond</keyword>
<evidence type="ECO:0000256" key="8">
    <source>
        <dbReference type="ARBA" id="ARBA00032824"/>
    </source>
</evidence>
<evidence type="ECO:0000313" key="14">
    <source>
        <dbReference type="EMBL" id="MCW9708662.1"/>
    </source>
</evidence>
<name>A0ABT3PS37_9BACT</name>
<dbReference type="Gene3D" id="3.40.30.10">
    <property type="entry name" value="Glutaredoxin"/>
    <property type="match status" value="1"/>
</dbReference>
<dbReference type="InterPro" id="IPR000866">
    <property type="entry name" value="AhpC/TSA"/>
</dbReference>
<evidence type="ECO:0000256" key="9">
    <source>
        <dbReference type="ARBA" id="ARBA00038489"/>
    </source>
</evidence>
<evidence type="ECO:0000256" key="3">
    <source>
        <dbReference type="ARBA" id="ARBA00022559"/>
    </source>
</evidence>
<dbReference type="PROSITE" id="PS51352">
    <property type="entry name" value="THIOREDOXIN_2"/>
    <property type="match status" value="1"/>
</dbReference>
<dbReference type="RefSeq" id="WP_265767463.1">
    <property type="nucleotide sequence ID" value="NZ_JAGGJA010000015.1"/>
</dbReference>
<evidence type="ECO:0000256" key="11">
    <source>
        <dbReference type="ARBA" id="ARBA00049091"/>
    </source>
</evidence>
<dbReference type="CDD" id="cd02970">
    <property type="entry name" value="PRX_like2"/>
    <property type="match status" value="1"/>
</dbReference>